<dbReference type="Pfam" id="PF13483">
    <property type="entry name" value="Lactamase_B_3"/>
    <property type="match status" value="1"/>
</dbReference>
<dbReference type="AlphaFoldDB" id="A0A3A8AHB6"/>
<dbReference type="Gene3D" id="3.60.15.10">
    <property type="entry name" value="Ribonuclease Z/Hydroxyacylglutathione hydrolase-like"/>
    <property type="match status" value="1"/>
</dbReference>
<gene>
    <name evidence="2" type="ORF">DEM25_016045</name>
</gene>
<dbReference type="OrthoDB" id="7343000at2"/>
<keyword evidence="3" id="KW-1185">Reference proteome</keyword>
<keyword evidence="1" id="KW-0732">Signal</keyword>
<dbReference type="RefSeq" id="WP_109768800.1">
    <property type="nucleotide sequence ID" value="NZ_QFWV02000008.1"/>
</dbReference>
<feature type="signal peptide" evidence="1">
    <location>
        <begin position="1"/>
        <end position="28"/>
    </location>
</feature>
<dbReference type="PANTHER" id="PTHR39189">
    <property type="entry name" value="UPF0173 METAL-DEPENDENT HYDROLASE YTKL"/>
    <property type="match status" value="1"/>
</dbReference>
<evidence type="ECO:0000313" key="3">
    <source>
        <dbReference type="Proteomes" id="UP000246132"/>
    </source>
</evidence>
<dbReference type="InterPro" id="IPR036866">
    <property type="entry name" value="RibonucZ/Hydroxyglut_hydro"/>
</dbReference>
<organism evidence="2 3">
    <name type="scientific">Oceaniradius stylonematis</name>
    <dbReference type="NCBI Taxonomy" id="2184161"/>
    <lineage>
        <taxon>Bacteria</taxon>
        <taxon>Pseudomonadati</taxon>
        <taxon>Pseudomonadota</taxon>
        <taxon>Alphaproteobacteria</taxon>
        <taxon>Hyphomicrobiales</taxon>
        <taxon>Ahrensiaceae</taxon>
        <taxon>Oceaniradius</taxon>
    </lineage>
</organism>
<dbReference type="PANTHER" id="PTHR39189:SF1">
    <property type="entry name" value="UPF0173 METAL-DEPENDENT HYDROLASE YTKL"/>
    <property type="match status" value="1"/>
</dbReference>
<name>A0A3A8AHB6_9HYPH</name>
<comment type="caution">
    <text evidence="2">The sequence shown here is derived from an EMBL/GenBank/DDBJ whole genome shotgun (WGS) entry which is preliminary data.</text>
</comment>
<dbReference type="EMBL" id="QFWV02000008">
    <property type="protein sequence ID" value="RKF06054.1"/>
    <property type="molecule type" value="Genomic_DNA"/>
</dbReference>
<protein>
    <submittedName>
        <fullName evidence="2">Zn-dependent hydrolase</fullName>
    </submittedName>
</protein>
<keyword evidence="2" id="KW-0378">Hydrolase</keyword>
<reference evidence="2 3" key="1">
    <citation type="journal article" date="2018" name="Int. J. Syst. Bacteriol.">
        <title>Oceaniradius stylonemae gen. nov., sp. nov., isolated from a red alga, Stylonema cornu-cervi.</title>
        <authorList>
            <person name="Jeong S."/>
        </authorList>
    </citation>
    <scope>NUCLEOTIDE SEQUENCE [LARGE SCALE GENOMIC DNA]</scope>
    <source>
        <strain evidence="2 3">StC1</strain>
    </source>
</reference>
<dbReference type="Proteomes" id="UP000246132">
    <property type="component" value="Unassembled WGS sequence"/>
</dbReference>
<evidence type="ECO:0000256" key="1">
    <source>
        <dbReference type="SAM" id="SignalP"/>
    </source>
</evidence>
<proteinExistence type="predicted"/>
<evidence type="ECO:0000313" key="2">
    <source>
        <dbReference type="EMBL" id="RKF06054.1"/>
    </source>
</evidence>
<feature type="chain" id="PRO_5018748055" evidence="1">
    <location>
        <begin position="29"/>
        <end position="283"/>
    </location>
</feature>
<dbReference type="SUPFAM" id="SSF56281">
    <property type="entry name" value="Metallo-hydrolase/oxidoreductase"/>
    <property type="match status" value="1"/>
</dbReference>
<accession>A0A3A8AHB6</accession>
<dbReference type="GO" id="GO:0016787">
    <property type="term" value="F:hydrolase activity"/>
    <property type="evidence" value="ECO:0007669"/>
    <property type="project" value="UniProtKB-KW"/>
</dbReference>
<sequence>MRRLVTALLTASGLAAALPLGSASSAMAQDTGDEPVSQCLAIAQALPRVMFASASASPLAVDGDVTISFAGHSTYRIETPAGVTIATDFSGVYGHTPTPRVVTMNRAHSTHFTLNPDPAIEHVFPGWDSGNPDGADHDTVIDDVYVRNVTTDIRRWDTTALTANQNSIFIFEVAGLCIGHLGHLHHRLTDDHFAQIGRLDIVMVPVDGGLTMAHTGMAEITTRLRSSIVLPMHLRGNSIDRFIALMGTDWAVDFLDADSITVNVRDLPERPTIIVPASLARRG</sequence>